<accession>A0AA87Q7Y5</accession>
<reference evidence="4 5" key="1">
    <citation type="submission" date="2014-05" db="EMBL/GenBank/DDBJ databases">
        <title>Whole genome shotgun sequence of Rhizobium rhizogenes NBRC 13257.</title>
        <authorList>
            <person name="Katano-Makiyama Y."/>
            <person name="Hosoyama A."/>
            <person name="Hashimoto M."/>
            <person name="Hosoyama Y."/>
            <person name="Noguchi M."/>
            <person name="Tsuchikane K."/>
            <person name="Kimura A."/>
            <person name="Ohji S."/>
            <person name="Ichikawa N."/>
            <person name="Yamazoe A."/>
            <person name="Fujita N."/>
        </authorList>
    </citation>
    <scope>NUCLEOTIDE SEQUENCE [LARGE SCALE GENOMIC DNA]</scope>
    <source>
        <strain evidence="4 5">NBRC 13257</strain>
    </source>
</reference>
<dbReference type="RefSeq" id="WP_012650414.1">
    <property type="nucleotide sequence ID" value="NZ_BAYX01000005.1"/>
</dbReference>
<evidence type="ECO:0000313" key="4">
    <source>
        <dbReference type="EMBL" id="GAJ93202.1"/>
    </source>
</evidence>
<dbReference type="SUPFAM" id="SSF53474">
    <property type="entry name" value="alpha/beta-Hydrolases"/>
    <property type="match status" value="1"/>
</dbReference>
<proteinExistence type="predicted"/>
<comment type="caution">
    <text evidence="4">The sequence shown here is derived from an EMBL/GenBank/DDBJ whole genome shotgun (WGS) entry which is preliminary data.</text>
</comment>
<keyword evidence="2" id="KW-0732">Signal</keyword>
<gene>
    <name evidence="4" type="ORF">RRH01S_05_02760</name>
</gene>
<dbReference type="PANTHER" id="PTHR48081:SF6">
    <property type="entry name" value="PEPTIDASE S9 PROLYL OLIGOPEPTIDASE CATALYTIC DOMAIN-CONTAINING PROTEIN"/>
    <property type="match status" value="1"/>
</dbReference>
<evidence type="ECO:0000259" key="3">
    <source>
        <dbReference type="Pfam" id="PF20434"/>
    </source>
</evidence>
<dbReference type="InterPro" id="IPR049492">
    <property type="entry name" value="BD-FAE-like_dom"/>
</dbReference>
<name>A0AA87Q7Y5_RHIRH</name>
<protein>
    <submittedName>
        <fullName evidence="4">Esterase</fullName>
    </submittedName>
</protein>
<sequence length="306" mass="32630">MLTRRSMLAGMSAAAFSRKVQAAPVAATLPLWPAKPPGSGGPSDPMTINAWGAITNIAIPSITVYTPAHPNGDAMLVAAGGGYKRIEEGQEALPAASWLNDRGITAFVLRYRLPGEGWTNGPLAPLQDAQRAIRLIRANVKSFRIDPKRLGVLGFSAGGHLLGLASARSAFASYPAMDTIDALSARPDFAALIYPVITLRPPYDHTSTRRIFVGDHPSPEMSAMWSVDTYVGSDCPPMFLVQAENDPISNPANTLIMQAACERAGVPVELDRLASGGHGFAMGKKGMPSGEWPDLFATWLHKTVRT</sequence>
<dbReference type="Proteomes" id="UP000026941">
    <property type="component" value="Unassembled WGS sequence"/>
</dbReference>
<organism evidence="4 5">
    <name type="scientific">Rhizobium rhizogenes NBRC 13257</name>
    <dbReference type="NCBI Taxonomy" id="1220581"/>
    <lineage>
        <taxon>Bacteria</taxon>
        <taxon>Pseudomonadati</taxon>
        <taxon>Pseudomonadota</taxon>
        <taxon>Alphaproteobacteria</taxon>
        <taxon>Hyphomicrobiales</taxon>
        <taxon>Rhizobiaceae</taxon>
        <taxon>Rhizobium/Agrobacterium group</taxon>
        <taxon>Rhizobium</taxon>
    </lineage>
</organism>
<feature type="domain" description="BD-FAE-like" evidence="3">
    <location>
        <begin position="65"/>
        <end position="254"/>
    </location>
</feature>
<dbReference type="GO" id="GO:0016787">
    <property type="term" value="F:hydrolase activity"/>
    <property type="evidence" value="ECO:0007669"/>
    <property type="project" value="UniProtKB-KW"/>
</dbReference>
<dbReference type="PANTHER" id="PTHR48081">
    <property type="entry name" value="AB HYDROLASE SUPERFAMILY PROTEIN C4A8.06C"/>
    <property type="match status" value="1"/>
</dbReference>
<dbReference type="EMBL" id="BAYX01000005">
    <property type="protein sequence ID" value="GAJ93202.1"/>
    <property type="molecule type" value="Genomic_DNA"/>
</dbReference>
<evidence type="ECO:0000256" key="2">
    <source>
        <dbReference type="SAM" id="SignalP"/>
    </source>
</evidence>
<dbReference type="Pfam" id="PF20434">
    <property type="entry name" value="BD-FAE"/>
    <property type="match status" value="1"/>
</dbReference>
<dbReference type="Gene3D" id="3.40.50.1820">
    <property type="entry name" value="alpha/beta hydrolase"/>
    <property type="match status" value="1"/>
</dbReference>
<evidence type="ECO:0000313" key="5">
    <source>
        <dbReference type="Proteomes" id="UP000026941"/>
    </source>
</evidence>
<dbReference type="InterPro" id="IPR050300">
    <property type="entry name" value="GDXG_lipolytic_enzyme"/>
</dbReference>
<keyword evidence="1" id="KW-0378">Hydrolase</keyword>
<evidence type="ECO:0000256" key="1">
    <source>
        <dbReference type="ARBA" id="ARBA00022801"/>
    </source>
</evidence>
<feature type="signal peptide" evidence="2">
    <location>
        <begin position="1"/>
        <end position="22"/>
    </location>
</feature>
<feature type="chain" id="PRO_5041657404" evidence="2">
    <location>
        <begin position="23"/>
        <end position="306"/>
    </location>
</feature>
<dbReference type="InterPro" id="IPR029058">
    <property type="entry name" value="AB_hydrolase_fold"/>
</dbReference>
<dbReference type="GeneID" id="86852345"/>
<dbReference type="AlphaFoldDB" id="A0AA87Q7Y5"/>